<protein>
    <submittedName>
        <fullName evidence="1">Uncharacterized protein</fullName>
    </submittedName>
</protein>
<evidence type="ECO:0000313" key="2">
    <source>
        <dbReference type="Proteomes" id="UP000271889"/>
    </source>
</evidence>
<keyword evidence="2" id="KW-1185">Reference proteome</keyword>
<dbReference type="AlphaFoldDB" id="A0A3P6TUY9"/>
<organism evidence="1 2">
    <name type="scientific">Cylicostephanus goldi</name>
    <name type="common">Nematode worm</name>
    <dbReference type="NCBI Taxonomy" id="71465"/>
    <lineage>
        <taxon>Eukaryota</taxon>
        <taxon>Metazoa</taxon>
        <taxon>Ecdysozoa</taxon>
        <taxon>Nematoda</taxon>
        <taxon>Chromadorea</taxon>
        <taxon>Rhabditida</taxon>
        <taxon>Rhabditina</taxon>
        <taxon>Rhabditomorpha</taxon>
        <taxon>Strongyloidea</taxon>
        <taxon>Strongylidae</taxon>
        <taxon>Cylicostephanus</taxon>
    </lineage>
</organism>
<dbReference type="EMBL" id="UYRV01030870">
    <property type="protein sequence ID" value="VDK85245.1"/>
    <property type="molecule type" value="Genomic_DNA"/>
</dbReference>
<dbReference type="Proteomes" id="UP000271889">
    <property type="component" value="Unassembled WGS sequence"/>
</dbReference>
<evidence type="ECO:0000313" key="1">
    <source>
        <dbReference type="EMBL" id="VDK85245.1"/>
    </source>
</evidence>
<proteinExistence type="predicted"/>
<accession>A0A3P6TUY9</accession>
<gene>
    <name evidence="1" type="ORF">CGOC_LOCUS8422</name>
</gene>
<sequence>MLYKAANRATCQELFAWNFAKEVNEVPVSWLSSDEPVDDEILVRREFERLDYDRDHFRISDDNKDFKSKFL</sequence>
<reference evidence="1 2" key="1">
    <citation type="submission" date="2018-11" db="EMBL/GenBank/DDBJ databases">
        <authorList>
            <consortium name="Pathogen Informatics"/>
        </authorList>
    </citation>
    <scope>NUCLEOTIDE SEQUENCE [LARGE SCALE GENOMIC DNA]</scope>
</reference>
<name>A0A3P6TUY9_CYLGO</name>